<dbReference type="Pfam" id="PF06391">
    <property type="entry name" value="MAT1"/>
    <property type="match status" value="1"/>
</dbReference>
<evidence type="ECO:0000256" key="1">
    <source>
        <dbReference type="SAM" id="MobiDB-lite"/>
    </source>
</evidence>
<feature type="region of interest" description="Disordered" evidence="1">
    <location>
        <begin position="326"/>
        <end position="348"/>
    </location>
</feature>
<accession>A0AAN6GXQ0</accession>
<feature type="region of interest" description="Disordered" evidence="1">
    <location>
        <begin position="1"/>
        <end position="77"/>
    </location>
</feature>
<proteinExistence type="predicted"/>
<dbReference type="GO" id="GO:0005675">
    <property type="term" value="C:transcription factor TFIIH holo complex"/>
    <property type="evidence" value="ECO:0007669"/>
    <property type="project" value="TreeGrafter"/>
</dbReference>
<dbReference type="Proteomes" id="UP001176517">
    <property type="component" value="Unassembled WGS sequence"/>
</dbReference>
<reference evidence="3" key="1">
    <citation type="journal article" date="2023" name="PhytoFront">
        <title>Draft Genome Resources of Seven Strains of Tilletia horrida, Causal Agent of Kernel Smut of Rice.</title>
        <authorList>
            <person name="Khanal S."/>
            <person name="Antony Babu S."/>
            <person name="Zhou X.G."/>
        </authorList>
    </citation>
    <scope>NUCLEOTIDE SEQUENCE</scope>
    <source>
        <strain evidence="3">TX6</strain>
    </source>
</reference>
<evidence type="ECO:0000259" key="2">
    <source>
        <dbReference type="Pfam" id="PF06391"/>
    </source>
</evidence>
<dbReference type="PANTHER" id="PTHR12683">
    <property type="entry name" value="CDK-ACTIVATING KINASE ASSEMBLY FACTOR MAT1"/>
    <property type="match status" value="1"/>
</dbReference>
<feature type="region of interest" description="Disordered" evidence="1">
    <location>
        <begin position="290"/>
        <end position="313"/>
    </location>
</feature>
<organism evidence="3 4">
    <name type="scientific">Tilletia horrida</name>
    <dbReference type="NCBI Taxonomy" id="155126"/>
    <lineage>
        <taxon>Eukaryota</taxon>
        <taxon>Fungi</taxon>
        <taxon>Dikarya</taxon>
        <taxon>Basidiomycota</taxon>
        <taxon>Ustilaginomycotina</taxon>
        <taxon>Exobasidiomycetes</taxon>
        <taxon>Tilletiales</taxon>
        <taxon>Tilletiaceae</taxon>
        <taxon>Tilletia</taxon>
    </lineage>
</organism>
<dbReference type="InterPro" id="IPR015877">
    <property type="entry name" value="MAT1_centre"/>
</dbReference>
<keyword evidence="4" id="KW-1185">Reference proteome</keyword>
<protein>
    <submittedName>
        <fullName evidence="3">TFIIH/NER complex subunit</fullName>
    </submittedName>
</protein>
<feature type="compositionally biased region" description="Polar residues" evidence="1">
    <location>
        <begin position="1"/>
        <end position="10"/>
    </location>
</feature>
<evidence type="ECO:0000313" key="4">
    <source>
        <dbReference type="Proteomes" id="UP001176517"/>
    </source>
</evidence>
<dbReference type="GO" id="GO:0006281">
    <property type="term" value="P:DNA repair"/>
    <property type="evidence" value="ECO:0007669"/>
    <property type="project" value="TreeGrafter"/>
</dbReference>
<evidence type="ECO:0000313" key="3">
    <source>
        <dbReference type="EMBL" id="KAK0554514.1"/>
    </source>
</evidence>
<comment type="caution">
    <text evidence="3">The sequence shown here is derived from an EMBL/GenBank/DDBJ whole genome shotgun (WGS) entry which is preliminary data.</text>
</comment>
<feature type="compositionally biased region" description="Low complexity" evidence="1">
    <location>
        <begin position="26"/>
        <end position="58"/>
    </location>
</feature>
<sequence>MSRRGVSSRNAASLSGGHAGGGIGGPSSRAAAASSSSSSSTAGNRSSAASTGGTTASAIKSQAPSASSSNRGAGGVGVSRVATRGAGVGGGGGNLARVHDPSRRISEYWSQDDKCPICKTDRLISPKLRLLVDTFALLSESGANHLGVEREVDVRRRVAKIYNKQEKDFPTLQAYNDYLEEVEEITFNLINKVDLDRTEARIAMHEHANRSLINRNAFSSSSASAALASAEEAERSWRKARADLLRRREEEDRAEKAREERELMDLLASEGAVDEDEDGEETEAVRALRAQQMQRRKARAESRRREDEEAERQQVAMMGALAALSTSNGAGSHDGGRNGSSGPRGGSKMDIDITAGIYRPWQPEMLLDFEGPLARLDDARAVFDVPHPPALLLGLKPTAADEQQAEDDNLLTWLPEHNGGGSAGKGLGVRIGGGRGYIDFFHEQPRAEEDAKRVRAGGYDWREMLRRRMRAANEGLWIAPVADASVHVASAHGEDAIMAS</sequence>
<dbReference type="EMBL" id="JAPDMZ010000037">
    <property type="protein sequence ID" value="KAK0554514.1"/>
    <property type="molecule type" value="Genomic_DNA"/>
</dbReference>
<name>A0AAN6GXQ0_9BASI</name>
<dbReference type="AlphaFoldDB" id="A0AAN6GXQ0"/>
<gene>
    <name evidence="3" type="primary">TFB3</name>
    <name evidence="3" type="ORF">OC846_002086</name>
</gene>
<dbReference type="PANTHER" id="PTHR12683:SF13">
    <property type="entry name" value="CDK-ACTIVATING KINASE ASSEMBLY FACTOR MAT1"/>
    <property type="match status" value="1"/>
</dbReference>
<feature type="domain" description="MAT1 centre" evidence="2">
    <location>
        <begin position="146"/>
        <end position="311"/>
    </location>
</feature>
<dbReference type="GO" id="GO:0006357">
    <property type="term" value="P:regulation of transcription by RNA polymerase II"/>
    <property type="evidence" value="ECO:0007669"/>
    <property type="project" value="TreeGrafter"/>
</dbReference>